<keyword evidence="1" id="KW-1133">Transmembrane helix</keyword>
<feature type="transmembrane region" description="Helical" evidence="1">
    <location>
        <begin position="16"/>
        <end position="33"/>
    </location>
</feature>
<dbReference type="AlphaFoldDB" id="A0A0R0D3V1"/>
<feature type="transmembrane region" description="Helical" evidence="1">
    <location>
        <begin position="53"/>
        <end position="72"/>
    </location>
</feature>
<sequence>MEKQGINNKLVNAGKTIRNAGLLLAVMITPVLANDRYGDTEGSVCGFLDNINGLLSIASIAVVTIAIIFAGYQIAFAHKRISDVAPILIGGLLIGAAGQIASMIMPDNEACKTTTTGSISIEASQYENA</sequence>
<accession>A0A0R0D3V1</accession>
<dbReference type="Proteomes" id="UP000050956">
    <property type="component" value="Unassembled WGS sequence"/>
</dbReference>
<keyword evidence="3" id="KW-1185">Reference proteome</keyword>
<dbReference type="PATRIC" id="fig|336566.3.peg.1476"/>
<dbReference type="EMBL" id="LDJM01000025">
    <property type="protein sequence ID" value="KRG76187.1"/>
    <property type="molecule type" value="Genomic_DNA"/>
</dbReference>
<dbReference type="InterPro" id="IPR007039">
    <property type="entry name" value="TrbC/VirB2"/>
</dbReference>
<protein>
    <recommendedName>
        <fullName evidence="4">Type VI secretion protein</fullName>
    </recommendedName>
</protein>
<organism evidence="2 3">
    <name type="scientific">Stenotrophomonas ginsengisoli</name>
    <dbReference type="NCBI Taxonomy" id="336566"/>
    <lineage>
        <taxon>Bacteria</taxon>
        <taxon>Pseudomonadati</taxon>
        <taxon>Pseudomonadota</taxon>
        <taxon>Gammaproteobacteria</taxon>
        <taxon>Lysobacterales</taxon>
        <taxon>Lysobacteraceae</taxon>
        <taxon>Stenotrophomonas</taxon>
    </lineage>
</organism>
<dbReference type="Pfam" id="PF04956">
    <property type="entry name" value="TrbC"/>
    <property type="match status" value="1"/>
</dbReference>
<feature type="transmembrane region" description="Helical" evidence="1">
    <location>
        <begin position="84"/>
        <end position="105"/>
    </location>
</feature>
<evidence type="ECO:0000313" key="2">
    <source>
        <dbReference type="EMBL" id="KRG76187.1"/>
    </source>
</evidence>
<evidence type="ECO:0008006" key="4">
    <source>
        <dbReference type="Google" id="ProtNLM"/>
    </source>
</evidence>
<comment type="caution">
    <text evidence="2">The sequence shown here is derived from an EMBL/GenBank/DDBJ whole genome shotgun (WGS) entry which is preliminary data.</text>
</comment>
<dbReference type="RefSeq" id="WP_057638210.1">
    <property type="nucleotide sequence ID" value="NZ_LDJM01000025.1"/>
</dbReference>
<evidence type="ECO:0000256" key="1">
    <source>
        <dbReference type="SAM" id="Phobius"/>
    </source>
</evidence>
<dbReference type="OrthoDB" id="8913400at2"/>
<name>A0A0R0D3V1_9GAMM</name>
<dbReference type="STRING" id="336566.ABB30_10270"/>
<proteinExistence type="predicted"/>
<keyword evidence="1" id="KW-0812">Transmembrane</keyword>
<gene>
    <name evidence="2" type="ORF">ABB30_10270</name>
</gene>
<keyword evidence="1" id="KW-0472">Membrane</keyword>
<reference evidence="2 3" key="1">
    <citation type="submission" date="2015-05" db="EMBL/GenBank/DDBJ databases">
        <title>Genome sequencing and analysis of members of genus Stenotrophomonas.</title>
        <authorList>
            <person name="Patil P.P."/>
            <person name="Midha S."/>
            <person name="Patil P.B."/>
        </authorList>
    </citation>
    <scope>NUCLEOTIDE SEQUENCE [LARGE SCALE GENOMIC DNA]</scope>
    <source>
        <strain evidence="2 3">DSM 24757</strain>
    </source>
</reference>
<evidence type="ECO:0000313" key="3">
    <source>
        <dbReference type="Proteomes" id="UP000050956"/>
    </source>
</evidence>